<accession>A0A0V8JHX9</accession>
<proteinExistence type="predicted"/>
<name>A0A0V8JHX9_9BACI</name>
<evidence type="ECO:0000313" key="2">
    <source>
        <dbReference type="Proteomes" id="UP000053681"/>
    </source>
</evidence>
<comment type="caution">
    <text evidence="1">The sequence shown here is derived from an EMBL/GenBank/DDBJ whole genome shotgun (WGS) entry which is preliminary data.</text>
</comment>
<protein>
    <submittedName>
        <fullName evidence="1">Uncharacterized protein</fullName>
    </submittedName>
</protein>
<organism evidence="1 2">
    <name type="scientific">Priestia veravalensis</name>
    <dbReference type="NCBI Taxonomy" id="1414648"/>
    <lineage>
        <taxon>Bacteria</taxon>
        <taxon>Bacillati</taxon>
        <taxon>Bacillota</taxon>
        <taxon>Bacilli</taxon>
        <taxon>Bacillales</taxon>
        <taxon>Bacillaceae</taxon>
        <taxon>Priestia</taxon>
    </lineage>
</organism>
<keyword evidence="2" id="KW-1185">Reference proteome</keyword>
<dbReference type="AlphaFoldDB" id="A0A0V8JHX9"/>
<dbReference type="Proteomes" id="UP000053681">
    <property type="component" value="Unassembled WGS sequence"/>
</dbReference>
<sequence length="81" mass="9475">MRIVKPSKILITSVSKKQITNVLLYDCCIGTIGYFIGKYDQQLIYELTGILGSILLPKAMKRLLLRSEYFFFWKERVIVVR</sequence>
<dbReference type="EMBL" id="LNQP01000078">
    <property type="protein sequence ID" value="KSU86552.1"/>
    <property type="molecule type" value="Genomic_DNA"/>
</dbReference>
<evidence type="ECO:0000313" key="1">
    <source>
        <dbReference type="EMBL" id="KSU86552.1"/>
    </source>
</evidence>
<gene>
    <name evidence="1" type="ORF">AS180_18075</name>
</gene>
<dbReference type="RefSeq" id="WP_062687255.1">
    <property type="nucleotide sequence ID" value="NZ_KQ758693.1"/>
</dbReference>
<reference evidence="1 2" key="1">
    <citation type="submission" date="2015-11" db="EMBL/GenBank/DDBJ databases">
        <title>Bacillus caseinolyticus sp nov.</title>
        <authorList>
            <person name="Dastager S.G."/>
            <person name="Mawlankar R."/>
        </authorList>
    </citation>
    <scope>NUCLEOTIDE SEQUENCE [LARGE SCALE GENOMIC DNA]</scope>
    <source>
        <strain evidence="1 2">SGD-V-76</strain>
    </source>
</reference>